<accession>A0A2T5V7H1</accession>
<feature type="transmembrane region" description="Helical" evidence="7">
    <location>
        <begin position="416"/>
        <end position="435"/>
    </location>
</feature>
<dbReference type="PANTHER" id="PTHR42718">
    <property type="entry name" value="MAJOR FACILITATOR SUPERFAMILY MULTIDRUG TRANSPORTER MFSC"/>
    <property type="match status" value="1"/>
</dbReference>
<evidence type="ECO:0000313" key="9">
    <source>
        <dbReference type="EMBL" id="PTW59697.1"/>
    </source>
</evidence>
<organism evidence="9 10">
    <name type="scientific">Breoghania corrubedonensis</name>
    <dbReference type="NCBI Taxonomy" id="665038"/>
    <lineage>
        <taxon>Bacteria</taxon>
        <taxon>Pseudomonadati</taxon>
        <taxon>Pseudomonadota</taxon>
        <taxon>Alphaproteobacteria</taxon>
        <taxon>Hyphomicrobiales</taxon>
        <taxon>Stappiaceae</taxon>
        <taxon>Breoghania</taxon>
    </lineage>
</organism>
<dbReference type="InterPro" id="IPR011701">
    <property type="entry name" value="MFS"/>
</dbReference>
<keyword evidence="3 7" id="KW-0812">Transmembrane</keyword>
<feature type="transmembrane region" description="Helical" evidence="7">
    <location>
        <begin position="217"/>
        <end position="238"/>
    </location>
</feature>
<feature type="transmembrane region" description="Helical" evidence="7">
    <location>
        <begin position="65"/>
        <end position="86"/>
    </location>
</feature>
<evidence type="ECO:0000259" key="8">
    <source>
        <dbReference type="PROSITE" id="PS50850"/>
    </source>
</evidence>
<evidence type="ECO:0000256" key="1">
    <source>
        <dbReference type="ARBA" id="ARBA00004141"/>
    </source>
</evidence>
<dbReference type="Proteomes" id="UP000244081">
    <property type="component" value="Unassembled WGS sequence"/>
</dbReference>
<evidence type="ECO:0000256" key="4">
    <source>
        <dbReference type="ARBA" id="ARBA00022989"/>
    </source>
</evidence>
<dbReference type="InterPro" id="IPR020846">
    <property type="entry name" value="MFS_dom"/>
</dbReference>
<protein>
    <submittedName>
        <fullName evidence="9">DHA2 family multidrug resistance protein-like MFS transporter</fullName>
    </submittedName>
</protein>
<evidence type="ECO:0000256" key="7">
    <source>
        <dbReference type="SAM" id="Phobius"/>
    </source>
</evidence>
<feature type="transmembrane region" description="Helical" evidence="7">
    <location>
        <begin position="282"/>
        <end position="305"/>
    </location>
</feature>
<keyword evidence="10" id="KW-1185">Reference proteome</keyword>
<keyword evidence="4 7" id="KW-1133">Transmembrane helix</keyword>
<dbReference type="CDD" id="cd17321">
    <property type="entry name" value="MFS_MMR_MDR_like"/>
    <property type="match status" value="1"/>
</dbReference>
<feature type="transmembrane region" description="Helical" evidence="7">
    <location>
        <begin position="156"/>
        <end position="178"/>
    </location>
</feature>
<proteinExistence type="predicted"/>
<feature type="compositionally biased region" description="Polar residues" evidence="6">
    <location>
        <begin position="1"/>
        <end position="17"/>
    </location>
</feature>
<comment type="caution">
    <text evidence="9">The sequence shown here is derived from an EMBL/GenBank/DDBJ whole genome shotgun (WGS) entry which is preliminary data.</text>
</comment>
<dbReference type="GO" id="GO:0016020">
    <property type="term" value="C:membrane"/>
    <property type="evidence" value="ECO:0007669"/>
    <property type="project" value="UniProtKB-SubCell"/>
</dbReference>
<feature type="transmembrane region" description="Helical" evidence="7">
    <location>
        <begin position="343"/>
        <end position="364"/>
    </location>
</feature>
<sequence>MSSISQSAEMPAETSSAAPEMAGLPMPRRLFATLAVMATLVLVVLDGAIANVALPTIHTDLQVSAAATVWVVTAYQLALVMGLLPGAALGESLGYRRVFLAGIVVFTGASVLCALAPSLMWLVVARFVQGLGAAPLMALAVALLRHVFPREMMGRVIGWNALVIALAAAIGPTIGAAILSVASWPWIFAVNVPIGILVLVAARFLPAPSGSGRGLDGLSVVLNAAGFGCLVLGADAVIGRPETGVPLLAVAAASFIALVRREAPRRAPLIPLDLLRRRSFRLSVIASVCCFSAQMSSYVALPFIFQHGLGLSALLTGICMTPWPLVVAFAGPISGRLSDRIHGGILCAVGGATLAAGLALSALWPLGGSPLPLVAMTMLCGLGFGLFQVPNNRNMLVSVEPERAGAAGGMQGTARLVGQTAGGLIMTVLFTLTPAEVAPHMGLGVGAVLAALAGGVSALRVRAE</sequence>
<dbReference type="GO" id="GO:0022857">
    <property type="term" value="F:transmembrane transporter activity"/>
    <property type="evidence" value="ECO:0007669"/>
    <property type="project" value="InterPro"/>
</dbReference>
<feature type="transmembrane region" description="Helical" evidence="7">
    <location>
        <begin position="30"/>
        <end position="53"/>
    </location>
</feature>
<keyword evidence="5 7" id="KW-0472">Membrane</keyword>
<dbReference type="RefSeq" id="WP_107990655.1">
    <property type="nucleotide sequence ID" value="NZ_QAYG01000006.1"/>
</dbReference>
<dbReference type="AlphaFoldDB" id="A0A2T5V7H1"/>
<reference evidence="9 10" key="1">
    <citation type="submission" date="2018-04" db="EMBL/GenBank/DDBJ databases">
        <title>Genomic Encyclopedia of Archaeal and Bacterial Type Strains, Phase II (KMG-II): from individual species to whole genera.</title>
        <authorList>
            <person name="Goeker M."/>
        </authorList>
    </citation>
    <scope>NUCLEOTIDE SEQUENCE [LARGE SCALE GENOMIC DNA]</scope>
    <source>
        <strain evidence="9 10">DSM 23382</strain>
    </source>
</reference>
<evidence type="ECO:0000256" key="3">
    <source>
        <dbReference type="ARBA" id="ARBA00022692"/>
    </source>
</evidence>
<dbReference type="InterPro" id="IPR036259">
    <property type="entry name" value="MFS_trans_sf"/>
</dbReference>
<feature type="transmembrane region" description="Helical" evidence="7">
    <location>
        <begin position="244"/>
        <end position="261"/>
    </location>
</feature>
<dbReference type="PRINTS" id="PR01036">
    <property type="entry name" value="TCRTETB"/>
</dbReference>
<feature type="region of interest" description="Disordered" evidence="6">
    <location>
        <begin position="1"/>
        <end position="20"/>
    </location>
</feature>
<keyword evidence="2" id="KW-0813">Transport</keyword>
<feature type="transmembrane region" description="Helical" evidence="7">
    <location>
        <begin position="441"/>
        <end position="461"/>
    </location>
</feature>
<name>A0A2T5V7H1_9HYPH</name>
<evidence type="ECO:0000256" key="6">
    <source>
        <dbReference type="SAM" id="MobiDB-lite"/>
    </source>
</evidence>
<dbReference type="OrthoDB" id="9812221at2"/>
<dbReference type="EMBL" id="QAYG01000006">
    <property type="protein sequence ID" value="PTW59697.1"/>
    <property type="molecule type" value="Genomic_DNA"/>
</dbReference>
<dbReference type="SUPFAM" id="SSF103473">
    <property type="entry name" value="MFS general substrate transporter"/>
    <property type="match status" value="1"/>
</dbReference>
<feature type="transmembrane region" description="Helical" evidence="7">
    <location>
        <begin position="127"/>
        <end position="144"/>
    </location>
</feature>
<feature type="domain" description="Major facilitator superfamily (MFS) profile" evidence="8">
    <location>
        <begin position="32"/>
        <end position="464"/>
    </location>
</feature>
<dbReference type="Gene3D" id="1.20.1720.10">
    <property type="entry name" value="Multidrug resistance protein D"/>
    <property type="match status" value="1"/>
</dbReference>
<evidence type="ECO:0000256" key="2">
    <source>
        <dbReference type="ARBA" id="ARBA00022448"/>
    </source>
</evidence>
<dbReference type="Gene3D" id="1.20.1250.20">
    <property type="entry name" value="MFS general substrate transporter like domains"/>
    <property type="match status" value="1"/>
</dbReference>
<feature type="transmembrane region" description="Helical" evidence="7">
    <location>
        <begin position="370"/>
        <end position="387"/>
    </location>
</feature>
<dbReference type="Pfam" id="PF07690">
    <property type="entry name" value="MFS_1"/>
    <property type="match status" value="1"/>
</dbReference>
<dbReference type="PROSITE" id="PS50850">
    <property type="entry name" value="MFS"/>
    <property type="match status" value="1"/>
</dbReference>
<evidence type="ECO:0000256" key="5">
    <source>
        <dbReference type="ARBA" id="ARBA00023136"/>
    </source>
</evidence>
<dbReference type="PANTHER" id="PTHR42718:SF9">
    <property type="entry name" value="MAJOR FACILITATOR SUPERFAMILY MULTIDRUG TRANSPORTER MFSC"/>
    <property type="match status" value="1"/>
</dbReference>
<comment type="subcellular location">
    <subcellularLocation>
        <location evidence="1">Membrane</location>
        <topology evidence="1">Multi-pass membrane protein</topology>
    </subcellularLocation>
</comment>
<feature type="transmembrane region" description="Helical" evidence="7">
    <location>
        <begin position="311"/>
        <end position="331"/>
    </location>
</feature>
<feature type="transmembrane region" description="Helical" evidence="7">
    <location>
        <begin position="98"/>
        <end position="121"/>
    </location>
</feature>
<feature type="transmembrane region" description="Helical" evidence="7">
    <location>
        <begin position="184"/>
        <end position="205"/>
    </location>
</feature>
<gene>
    <name evidence="9" type="ORF">C8N35_10679</name>
</gene>
<evidence type="ECO:0000313" key="10">
    <source>
        <dbReference type="Proteomes" id="UP000244081"/>
    </source>
</evidence>